<evidence type="ECO:0000313" key="9">
    <source>
        <dbReference type="Proteomes" id="UP000576260"/>
    </source>
</evidence>
<evidence type="ECO:0000259" key="6">
    <source>
        <dbReference type="Pfam" id="PF03888"/>
    </source>
</evidence>
<dbReference type="PANTHER" id="PTHR38782">
    <property type="match status" value="1"/>
</dbReference>
<dbReference type="Gene3D" id="2.50.20.10">
    <property type="entry name" value="Lipoprotein localisation LolA/LolB/LppX"/>
    <property type="match status" value="1"/>
</dbReference>
<evidence type="ECO:0000259" key="7">
    <source>
        <dbReference type="Pfam" id="PF17188"/>
    </source>
</evidence>
<feature type="chain" id="PRO_5028845700" evidence="5">
    <location>
        <begin position="25"/>
        <end position="326"/>
    </location>
</feature>
<dbReference type="InterPro" id="IPR005588">
    <property type="entry name" value="MucB_RseB"/>
</dbReference>
<feature type="domain" description="MucB/RseB N-terminal" evidence="6">
    <location>
        <begin position="34"/>
        <end position="198"/>
    </location>
</feature>
<proteinExistence type="inferred from homology"/>
<comment type="subcellular location">
    <subcellularLocation>
        <location evidence="1">Periplasm</location>
    </subcellularLocation>
</comment>
<evidence type="ECO:0000256" key="5">
    <source>
        <dbReference type="SAM" id="SignalP"/>
    </source>
</evidence>
<dbReference type="Gene3D" id="3.30.200.100">
    <property type="entry name" value="MucB/RseB, C-terminal domain"/>
    <property type="match status" value="1"/>
</dbReference>
<comment type="similarity">
    <text evidence="2">Belongs to the RseB family.</text>
</comment>
<evidence type="ECO:0000256" key="3">
    <source>
        <dbReference type="ARBA" id="ARBA00022729"/>
    </source>
</evidence>
<keyword evidence="4" id="KW-0574">Periplasm</keyword>
<dbReference type="GO" id="GO:0045152">
    <property type="term" value="F:antisigma factor binding"/>
    <property type="evidence" value="ECO:0007669"/>
    <property type="project" value="TreeGrafter"/>
</dbReference>
<feature type="domain" description="MucB/RseB C-terminal" evidence="7">
    <location>
        <begin position="223"/>
        <end position="319"/>
    </location>
</feature>
<evidence type="ECO:0000313" key="8">
    <source>
        <dbReference type="EMBL" id="QNS14893.1"/>
    </source>
</evidence>
<evidence type="ECO:0000256" key="4">
    <source>
        <dbReference type="ARBA" id="ARBA00022764"/>
    </source>
</evidence>
<accession>A0A7H1C1N8</accession>
<organism evidence="8 9">
    <name type="scientific">Mannheimia bovis</name>
    <dbReference type="NCBI Taxonomy" id="2770636"/>
    <lineage>
        <taxon>Bacteria</taxon>
        <taxon>Pseudomonadati</taxon>
        <taxon>Pseudomonadota</taxon>
        <taxon>Gammaproteobacteria</taxon>
        <taxon>Pasteurellales</taxon>
        <taxon>Pasteurellaceae</taxon>
        <taxon>Mannheimia</taxon>
    </lineage>
</organism>
<keyword evidence="9" id="KW-1185">Reference proteome</keyword>
<dbReference type="EMBL" id="CP061280">
    <property type="protein sequence ID" value="QNS14893.1"/>
    <property type="molecule type" value="Genomic_DNA"/>
</dbReference>
<reference evidence="8 9" key="1">
    <citation type="submission" date="2020-09" db="EMBL/GenBank/DDBJ databases">
        <title>Mannheimia bovis sp.nov., isolated from a cow.</title>
        <authorList>
            <person name="Li F."/>
        </authorList>
    </citation>
    <scope>NUCLEOTIDE SEQUENCE [LARGE SCALE GENOMIC DNA]</scope>
    <source>
        <strain evidence="8 9">ZY190616</strain>
    </source>
</reference>
<evidence type="ECO:0000256" key="2">
    <source>
        <dbReference type="ARBA" id="ARBA00008150"/>
    </source>
</evidence>
<feature type="signal peptide" evidence="5">
    <location>
        <begin position="1"/>
        <end position="24"/>
    </location>
</feature>
<evidence type="ECO:0000256" key="1">
    <source>
        <dbReference type="ARBA" id="ARBA00004418"/>
    </source>
</evidence>
<dbReference type="PANTHER" id="PTHR38782:SF1">
    <property type="entry name" value="SIGMA-E FACTOR REGULATORY PROTEIN RSEB"/>
    <property type="match status" value="1"/>
</dbReference>
<dbReference type="InterPro" id="IPR038484">
    <property type="entry name" value="MucB/RseB_C_sf"/>
</dbReference>
<dbReference type="Pfam" id="PF03888">
    <property type="entry name" value="MucB_RseB"/>
    <property type="match status" value="1"/>
</dbReference>
<dbReference type="Pfam" id="PF17188">
    <property type="entry name" value="MucB_RseB_C"/>
    <property type="match status" value="1"/>
</dbReference>
<keyword evidence="3 5" id="KW-0732">Signal</keyword>
<name>A0A7H1C1N8_9PAST</name>
<dbReference type="InterPro" id="IPR033436">
    <property type="entry name" value="MucB/RseB_C"/>
</dbReference>
<dbReference type="GO" id="GO:0030288">
    <property type="term" value="C:outer membrane-bounded periplasmic space"/>
    <property type="evidence" value="ECO:0007669"/>
    <property type="project" value="TreeGrafter"/>
</dbReference>
<gene>
    <name evidence="8" type="ORF">ICJ55_09125</name>
</gene>
<dbReference type="Proteomes" id="UP000576260">
    <property type="component" value="Chromosome"/>
</dbReference>
<dbReference type="CDD" id="cd16327">
    <property type="entry name" value="RseB"/>
    <property type="match status" value="1"/>
</dbReference>
<dbReference type="PIRSF" id="PIRSF005427">
    <property type="entry name" value="RseB"/>
    <property type="match status" value="1"/>
</dbReference>
<dbReference type="InterPro" id="IPR033434">
    <property type="entry name" value="MucB/RseB_N"/>
</dbReference>
<dbReference type="GO" id="GO:0032885">
    <property type="term" value="P:regulation of polysaccharide biosynthetic process"/>
    <property type="evidence" value="ECO:0007669"/>
    <property type="project" value="TreeGrafter"/>
</dbReference>
<dbReference type="PROSITE" id="PS51257">
    <property type="entry name" value="PROKAR_LIPOPROTEIN"/>
    <property type="match status" value="1"/>
</dbReference>
<dbReference type="AlphaFoldDB" id="A0A7H1C1N8"/>
<protein>
    <submittedName>
        <fullName evidence="8">MucB/RseB C-terminal domain-containing protein</fullName>
    </submittedName>
</protein>
<dbReference type="KEGG" id="mbos:ICJ55_09125"/>
<sequence>MFIKIRKYFLMFIAIFACSAFALADTGIKTPLLYLSSMADAHKKSNYELFYILQQEGIESFRLRHAFVNDKEYAQLLNLDHNREEIILKDSNVSYLGYNFRPFSLNSSHILDNLPNVIYADYHHLKGYVFLDVGKDRIADRMAKVIRILPKDNFRYSYTLWIDEETNLLLKSQLQNEDNVVLEEFRVLQLYQSQEIAMIANAIDVLMLPTLTSTQKEEIKSPYHWEVNELPTGFRLMKSQTVSGATYQFDTEYVDSRLYSDGLLSFTIYVMPSQGTNFDGYAGQQGKLTFLNQTINDKDIVIIGDVPLQAAKHILKNIQFKEEASQ</sequence>